<keyword evidence="2" id="KW-1185">Reference proteome</keyword>
<dbReference type="EMBL" id="AWUE01016911">
    <property type="protein sequence ID" value="OMO89048.1"/>
    <property type="molecule type" value="Genomic_DNA"/>
</dbReference>
<evidence type="ECO:0000313" key="2">
    <source>
        <dbReference type="Proteomes" id="UP000187203"/>
    </source>
</evidence>
<dbReference type="Proteomes" id="UP000187203">
    <property type="component" value="Unassembled WGS sequence"/>
</dbReference>
<protein>
    <submittedName>
        <fullName evidence="1">Uncharacterized protein</fullName>
    </submittedName>
</protein>
<sequence length="37" mass="4226">MAIRITIVDSIATFTQPKFSSIDKFIIISIQRNTKNN</sequence>
<gene>
    <name evidence="1" type="ORF">COLO4_19967</name>
</gene>
<evidence type="ECO:0000313" key="1">
    <source>
        <dbReference type="EMBL" id="OMO89048.1"/>
    </source>
</evidence>
<name>A0A1R3J2J8_9ROSI</name>
<comment type="caution">
    <text evidence="1">The sequence shown here is derived from an EMBL/GenBank/DDBJ whole genome shotgun (WGS) entry which is preliminary data.</text>
</comment>
<proteinExistence type="predicted"/>
<dbReference type="AlphaFoldDB" id="A0A1R3J2J8"/>
<organism evidence="1 2">
    <name type="scientific">Corchorus olitorius</name>
    <dbReference type="NCBI Taxonomy" id="93759"/>
    <lineage>
        <taxon>Eukaryota</taxon>
        <taxon>Viridiplantae</taxon>
        <taxon>Streptophyta</taxon>
        <taxon>Embryophyta</taxon>
        <taxon>Tracheophyta</taxon>
        <taxon>Spermatophyta</taxon>
        <taxon>Magnoliopsida</taxon>
        <taxon>eudicotyledons</taxon>
        <taxon>Gunneridae</taxon>
        <taxon>Pentapetalae</taxon>
        <taxon>rosids</taxon>
        <taxon>malvids</taxon>
        <taxon>Malvales</taxon>
        <taxon>Malvaceae</taxon>
        <taxon>Grewioideae</taxon>
        <taxon>Apeibeae</taxon>
        <taxon>Corchorus</taxon>
    </lineage>
</organism>
<reference evidence="2" key="1">
    <citation type="submission" date="2013-09" db="EMBL/GenBank/DDBJ databases">
        <title>Corchorus olitorius genome sequencing.</title>
        <authorList>
            <person name="Alam M."/>
            <person name="Haque M.S."/>
            <person name="Islam M.S."/>
            <person name="Emdad E.M."/>
            <person name="Islam M.M."/>
            <person name="Ahmed B."/>
            <person name="Halim A."/>
            <person name="Hossen Q.M.M."/>
            <person name="Hossain M.Z."/>
            <person name="Ahmed R."/>
            <person name="Khan M.M."/>
            <person name="Islam R."/>
            <person name="Rashid M.M."/>
            <person name="Khan S.A."/>
            <person name="Rahman M.S."/>
            <person name="Alam M."/>
            <person name="Yahiya A.S."/>
            <person name="Khan M.S."/>
            <person name="Azam M.S."/>
            <person name="Haque T."/>
            <person name="Lashkar M.Z.H."/>
            <person name="Akhand A.I."/>
            <person name="Morshed G."/>
            <person name="Roy S."/>
            <person name="Uddin K.S."/>
            <person name="Rabeya T."/>
            <person name="Hossain A.S."/>
            <person name="Chowdhury A."/>
            <person name="Snigdha A.R."/>
            <person name="Mortoza M.S."/>
            <person name="Matin S.A."/>
            <person name="Hoque S.M.E."/>
            <person name="Islam M.K."/>
            <person name="Roy D.K."/>
            <person name="Haider R."/>
            <person name="Moosa M.M."/>
            <person name="Elias S.M."/>
            <person name="Hasan A.M."/>
            <person name="Jahan S."/>
            <person name="Shafiuddin M."/>
            <person name="Mahmood N."/>
            <person name="Shommy N.S."/>
        </authorList>
    </citation>
    <scope>NUCLEOTIDE SEQUENCE [LARGE SCALE GENOMIC DNA]</scope>
    <source>
        <strain evidence="2">cv. O-4</strain>
    </source>
</reference>
<accession>A0A1R3J2J8</accession>